<organism evidence="1">
    <name type="scientific">Picea glauca</name>
    <name type="common">White spruce</name>
    <name type="synonym">Pinus glauca</name>
    <dbReference type="NCBI Taxonomy" id="3330"/>
    <lineage>
        <taxon>Eukaryota</taxon>
        <taxon>Viridiplantae</taxon>
        <taxon>Streptophyta</taxon>
        <taxon>Embryophyta</taxon>
        <taxon>Tracheophyta</taxon>
        <taxon>Spermatophyta</taxon>
        <taxon>Pinopsida</taxon>
        <taxon>Pinidae</taxon>
        <taxon>Conifers I</taxon>
        <taxon>Pinales</taxon>
        <taxon>Pinaceae</taxon>
        <taxon>Picea</taxon>
    </lineage>
</organism>
<gene>
    <name evidence="1" type="ORF">ABT39_MTgene4564</name>
</gene>
<proteinExistence type="predicted"/>
<geneLocation type="mitochondrion" evidence="1"/>
<comment type="caution">
    <text evidence="1">The sequence shown here is derived from an EMBL/GenBank/DDBJ whole genome shotgun (WGS) entry which is preliminary data.</text>
</comment>
<dbReference type="EMBL" id="LKAM01000005">
    <property type="protein sequence ID" value="KUM48549.1"/>
    <property type="molecule type" value="Genomic_DNA"/>
</dbReference>
<name>A0A101M085_PICGL</name>
<dbReference type="AlphaFoldDB" id="A0A101M085"/>
<protein>
    <submittedName>
        <fullName evidence="1">Uncharacterized protein</fullName>
    </submittedName>
</protein>
<sequence>MHIIQAELPSLCSLAFRTVFLCDDYLSNSTSPKLLLSLSCFPGLPDYCHE</sequence>
<evidence type="ECO:0000313" key="1">
    <source>
        <dbReference type="EMBL" id="KUM48549.1"/>
    </source>
</evidence>
<reference evidence="1" key="1">
    <citation type="journal article" date="2015" name="Genome Biol. Evol.">
        <title>Organellar Genomes of White Spruce (Picea glauca): Assembly and Annotation.</title>
        <authorList>
            <person name="Jackman S.D."/>
            <person name="Warren R.L."/>
            <person name="Gibb E.A."/>
            <person name="Vandervalk B.P."/>
            <person name="Mohamadi H."/>
            <person name="Chu J."/>
            <person name="Raymond A."/>
            <person name="Pleasance S."/>
            <person name="Coope R."/>
            <person name="Wildung M.R."/>
            <person name="Ritland C.E."/>
            <person name="Bousquet J."/>
            <person name="Jones S.J."/>
            <person name="Bohlmann J."/>
            <person name="Birol I."/>
        </authorList>
    </citation>
    <scope>NUCLEOTIDE SEQUENCE [LARGE SCALE GENOMIC DNA]</scope>
    <source>
        <tissue evidence="1">Flushing bud</tissue>
    </source>
</reference>
<accession>A0A101M085</accession>
<keyword evidence="1" id="KW-0496">Mitochondrion</keyword>